<dbReference type="PROSITE" id="PS51257">
    <property type="entry name" value="PROKAR_LIPOPROTEIN"/>
    <property type="match status" value="1"/>
</dbReference>
<dbReference type="Gene3D" id="3.40.50.2300">
    <property type="match status" value="2"/>
</dbReference>
<dbReference type="Proteomes" id="UP000179769">
    <property type="component" value="Unassembled WGS sequence"/>
</dbReference>
<gene>
    <name evidence="5" type="ORF">BBK14_15560</name>
</gene>
<dbReference type="Pfam" id="PF13458">
    <property type="entry name" value="Peripla_BP_6"/>
    <property type="match status" value="1"/>
</dbReference>
<feature type="chain" id="PRO_5039408319" evidence="3">
    <location>
        <begin position="28"/>
        <end position="402"/>
    </location>
</feature>
<dbReference type="InterPro" id="IPR028081">
    <property type="entry name" value="Leu-bd"/>
</dbReference>
<proteinExistence type="inferred from homology"/>
<dbReference type="EMBL" id="MAXA01000136">
    <property type="protein sequence ID" value="OHV34536.1"/>
    <property type="molecule type" value="Genomic_DNA"/>
</dbReference>
<reference evidence="6" key="1">
    <citation type="submission" date="2016-07" db="EMBL/GenBank/DDBJ databases">
        <title>Frankia sp. NRRL B-16219 Genome sequencing.</title>
        <authorList>
            <person name="Ghodhbane-Gtari F."/>
            <person name="Swanson E."/>
            <person name="Gueddou A."/>
            <person name="Louati M."/>
            <person name="Nouioui I."/>
            <person name="Hezbri K."/>
            <person name="Abebe-Akele F."/>
            <person name="Simpson S."/>
            <person name="Morris K."/>
            <person name="Thomas K."/>
            <person name="Gtari M."/>
            <person name="Tisa L.S."/>
        </authorList>
    </citation>
    <scope>NUCLEOTIDE SEQUENCE [LARGE SCALE GENOMIC DNA]</scope>
    <source>
        <strain evidence="6">NRRL B-16219</strain>
    </source>
</reference>
<evidence type="ECO:0000313" key="6">
    <source>
        <dbReference type="Proteomes" id="UP000179769"/>
    </source>
</evidence>
<dbReference type="AlphaFoldDB" id="A0A1S1QLQ8"/>
<accession>A0A1S1QLQ8</accession>
<feature type="signal peptide" evidence="3">
    <location>
        <begin position="1"/>
        <end position="27"/>
    </location>
</feature>
<dbReference type="InterPro" id="IPR028082">
    <property type="entry name" value="Peripla_BP_I"/>
</dbReference>
<comment type="similarity">
    <text evidence="1">Belongs to the leucine-binding protein family.</text>
</comment>
<protein>
    <submittedName>
        <fullName evidence="5">Amino acid-binding protein</fullName>
    </submittedName>
</protein>
<evidence type="ECO:0000259" key="4">
    <source>
        <dbReference type="Pfam" id="PF13458"/>
    </source>
</evidence>
<dbReference type="PANTHER" id="PTHR47235">
    <property type="entry name" value="BLR6548 PROTEIN"/>
    <property type="match status" value="1"/>
</dbReference>
<dbReference type="PANTHER" id="PTHR47235:SF1">
    <property type="entry name" value="BLR6548 PROTEIN"/>
    <property type="match status" value="1"/>
</dbReference>
<sequence length="402" mass="41677">MRLGRTTRLLGVAAAVLVAAVTSCSSAPGAASAAACDSPGVTPGEVNLGLVYSDSGVGSAAFASARAGADARFGLANEEGGVHGRKIVYQWRDDANDPSQNARVVQELLRGDSTFGLVTITTAFGSAPADLAKQNVPVVGFGLPTWAEYQNMFSTMYQASPVTIGRYLRDSGGSKVGVVITGSSASTLDVIKMYKSAFESVGLTVTDTISYAHSVDSPAHVAQQLAASGVNALVGFTTTEDLAEIMGAVRTANLNLATTVSFTGYDQGLLPTLGPALAGVSIPAYFRPFEAGGAAINRYRAAMVRYAPEATQPDQQFAMNAYIYADMFVRGLDLAGDCPTRDGFINALRSVSDYDAGGLIEPVDLATNRTGALNCYAFVQVNPTGTGFQVARPRLCADGTTG</sequence>
<dbReference type="OrthoDB" id="3208273at2"/>
<keyword evidence="2 3" id="KW-0732">Signal</keyword>
<feature type="domain" description="Leucine-binding protein" evidence="4">
    <location>
        <begin position="45"/>
        <end position="385"/>
    </location>
</feature>
<evidence type="ECO:0000313" key="5">
    <source>
        <dbReference type="EMBL" id="OHV34536.1"/>
    </source>
</evidence>
<evidence type="ECO:0000256" key="1">
    <source>
        <dbReference type="ARBA" id="ARBA00010062"/>
    </source>
</evidence>
<organism evidence="5 6">
    <name type="scientific">Parafrankia soli</name>
    <dbReference type="NCBI Taxonomy" id="2599596"/>
    <lineage>
        <taxon>Bacteria</taxon>
        <taxon>Bacillati</taxon>
        <taxon>Actinomycetota</taxon>
        <taxon>Actinomycetes</taxon>
        <taxon>Frankiales</taxon>
        <taxon>Frankiaceae</taxon>
        <taxon>Parafrankia</taxon>
    </lineage>
</organism>
<dbReference type="SUPFAM" id="SSF53822">
    <property type="entry name" value="Periplasmic binding protein-like I"/>
    <property type="match status" value="1"/>
</dbReference>
<comment type="caution">
    <text evidence="5">The sequence shown here is derived from an EMBL/GenBank/DDBJ whole genome shotgun (WGS) entry which is preliminary data.</text>
</comment>
<evidence type="ECO:0000256" key="3">
    <source>
        <dbReference type="SAM" id="SignalP"/>
    </source>
</evidence>
<name>A0A1S1QLQ8_9ACTN</name>
<dbReference type="CDD" id="cd06341">
    <property type="entry name" value="PBP1_ABC_ligand_binding-like"/>
    <property type="match status" value="1"/>
</dbReference>
<keyword evidence="6" id="KW-1185">Reference proteome</keyword>
<evidence type="ECO:0000256" key="2">
    <source>
        <dbReference type="ARBA" id="ARBA00022729"/>
    </source>
</evidence>